<evidence type="ECO:0000313" key="2">
    <source>
        <dbReference type="Ensembl" id="ENSCRFP00000010155.1"/>
    </source>
</evidence>
<sequence length="230" mass="25819">MVMGKSYGRAWWCLVRGIKQLKTRCLDFLREGEMGDMKPAARQRRRQGRGRADTCGANPSPGGGNPHPSSLAWNSWELAAVITAGLLLLYILLCYEDFHFHVAHVYAHLGYPNAQHILGQRYLQGAGVEKNEDMAMHWFSKWEERKHRDSEGAEGCWCCCMAFWGGLSCRQAARQGHPHSSFNLAVGTLRNMTVALEEGEVEKLLSVAAAHGLLEAQQLLENIFKSRNLH</sequence>
<feature type="compositionally biased region" description="Low complexity" evidence="1">
    <location>
        <begin position="56"/>
        <end position="66"/>
    </location>
</feature>
<accession>A0A8C3QRU6</accession>
<dbReference type="SMART" id="SM00671">
    <property type="entry name" value="SEL1"/>
    <property type="match status" value="1"/>
</dbReference>
<evidence type="ECO:0000256" key="1">
    <source>
        <dbReference type="SAM" id="MobiDB-lite"/>
    </source>
</evidence>
<reference evidence="2" key="2">
    <citation type="submission" date="2025-09" db="UniProtKB">
        <authorList>
            <consortium name="Ensembl"/>
        </authorList>
    </citation>
    <scope>IDENTIFICATION</scope>
</reference>
<proteinExistence type="predicted"/>
<dbReference type="InterPro" id="IPR006597">
    <property type="entry name" value="Sel1-like"/>
</dbReference>
<dbReference type="AlphaFoldDB" id="A0A8C3QRU6"/>
<organism evidence="2 3">
    <name type="scientific">Cyanoderma ruficeps</name>
    <name type="common">rufous-capped babbler</name>
    <dbReference type="NCBI Taxonomy" id="181631"/>
    <lineage>
        <taxon>Eukaryota</taxon>
        <taxon>Metazoa</taxon>
        <taxon>Chordata</taxon>
        <taxon>Craniata</taxon>
        <taxon>Vertebrata</taxon>
        <taxon>Euteleostomi</taxon>
        <taxon>Archelosauria</taxon>
        <taxon>Archosauria</taxon>
        <taxon>Dinosauria</taxon>
        <taxon>Saurischia</taxon>
        <taxon>Theropoda</taxon>
        <taxon>Coelurosauria</taxon>
        <taxon>Aves</taxon>
        <taxon>Neognathae</taxon>
        <taxon>Neoaves</taxon>
        <taxon>Telluraves</taxon>
        <taxon>Australaves</taxon>
        <taxon>Passeriformes</taxon>
        <taxon>Sylvioidea</taxon>
        <taxon>Timaliidae</taxon>
        <taxon>Cyanoderma</taxon>
    </lineage>
</organism>
<dbReference type="InterPro" id="IPR011990">
    <property type="entry name" value="TPR-like_helical_dom_sf"/>
</dbReference>
<protein>
    <submittedName>
        <fullName evidence="2">Uncharacterized protein</fullName>
    </submittedName>
</protein>
<reference evidence="2" key="1">
    <citation type="submission" date="2025-08" db="UniProtKB">
        <authorList>
            <consortium name="Ensembl"/>
        </authorList>
    </citation>
    <scope>IDENTIFICATION</scope>
</reference>
<dbReference type="Gene3D" id="1.25.40.10">
    <property type="entry name" value="Tetratricopeptide repeat domain"/>
    <property type="match status" value="1"/>
</dbReference>
<dbReference type="Ensembl" id="ENSCRFT00000010517.1">
    <property type="protein sequence ID" value="ENSCRFP00000010155.1"/>
    <property type="gene ID" value="ENSCRFG00000007946.1"/>
</dbReference>
<keyword evidence="3" id="KW-1185">Reference proteome</keyword>
<feature type="region of interest" description="Disordered" evidence="1">
    <location>
        <begin position="37"/>
        <end position="66"/>
    </location>
</feature>
<dbReference type="Proteomes" id="UP000694396">
    <property type="component" value="Unplaced"/>
</dbReference>
<dbReference type="SUPFAM" id="SSF81901">
    <property type="entry name" value="HCP-like"/>
    <property type="match status" value="1"/>
</dbReference>
<name>A0A8C3QRU6_9PASS</name>
<evidence type="ECO:0000313" key="3">
    <source>
        <dbReference type="Proteomes" id="UP000694396"/>
    </source>
</evidence>
<dbReference type="Pfam" id="PF08238">
    <property type="entry name" value="Sel1"/>
    <property type="match status" value="1"/>
</dbReference>